<keyword evidence="3" id="KW-1185">Reference proteome</keyword>
<feature type="compositionally biased region" description="Low complexity" evidence="1">
    <location>
        <begin position="246"/>
        <end position="274"/>
    </location>
</feature>
<reference evidence="2 3" key="1">
    <citation type="journal article" date="2016" name="Genome Biol. Evol.">
        <title>Gene Family Evolution Reflects Adaptation to Soil Environmental Stressors in the Genome of the Collembolan Orchesella cincta.</title>
        <authorList>
            <person name="Faddeeva-Vakhrusheva A."/>
            <person name="Derks M.F."/>
            <person name="Anvar S.Y."/>
            <person name="Agamennone V."/>
            <person name="Suring W."/>
            <person name="Smit S."/>
            <person name="van Straalen N.M."/>
            <person name="Roelofs D."/>
        </authorList>
    </citation>
    <scope>NUCLEOTIDE SEQUENCE [LARGE SCALE GENOMIC DNA]</scope>
    <source>
        <tissue evidence="2">Mixed pool</tissue>
    </source>
</reference>
<protein>
    <submittedName>
        <fullName evidence="2">Uncharacterized protein</fullName>
    </submittedName>
</protein>
<evidence type="ECO:0000256" key="1">
    <source>
        <dbReference type="SAM" id="MobiDB-lite"/>
    </source>
</evidence>
<name>A0A1D2M6H7_ORCCI</name>
<feature type="compositionally biased region" description="Polar residues" evidence="1">
    <location>
        <begin position="221"/>
        <end position="236"/>
    </location>
</feature>
<evidence type="ECO:0000313" key="3">
    <source>
        <dbReference type="Proteomes" id="UP000094527"/>
    </source>
</evidence>
<evidence type="ECO:0000313" key="2">
    <source>
        <dbReference type="EMBL" id="ODM88566.1"/>
    </source>
</evidence>
<dbReference type="AlphaFoldDB" id="A0A1D2M6H7"/>
<sequence>MAKLAQLLEEHSPVDKIKSDIPRFLKILWDILKVPPFLKYSNGSNGYMLPLLVEPRRTNEPNYYQHQQVHTLQYLLNCEFSSELSSSGGPGKLFWGGRAKFLTVPYPALIIEVIRTEDVTLSSQSNNQEPVIPNLELDISGFISSSSLHVSDTLSSFHRSCSSITNYQISKESRLVKGLKSAWKVMFQYLEDFTTSTHISPDSIVDASVPTIRRNDDDFTQPRTNSEAADWNTNHQPWYLSPPPSQEGRVSRSSSISSSRKSPYRSLTTTTRTPTPTPQAQVWMELIAVICMTNKKENTCDNHLSVNSNHNRRKFSGYSVYCKAGRDKANPKEFAPWVLYQPQRGVAPQVTLIENCGKWISSLESQAENLALYNVCPWKSADGDRIFTIIYRKNDP</sequence>
<dbReference type="EMBL" id="LJIJ01003423">
    <property type="protein sequence ID" value="ODM88566.1"/>
    <property type="molecule type" value="Genomic_DNA"/>
</dbReference>
<dbReference type="Proteomes" id="UP000094527">
    <property type="component" value="Unassembled WGS sequence"/>
</dbReference>
<gene>
    <name evidence="2" type="ORF">Ocin01_18111</name>
</gene>
<comment type="caution">
    <text evidence="2">The sequence shown here is derived from an EMBL/GenBank/DDBJ whole genome shotgun (WGS) entry which is preliminary data.</text>
</comment>
<organism evidence="2 3">
    <name type="scientific">Orchesella cincta</name>
    <name type="common">Springtail</name>
    <name type="synonym">Podura cincta</name>
    <dbReference type="NCBI Taxonomy" id="48709"/>
    <lineage>
        <taxon>Eukaryota</taxon>
        <taxon>Metazoa</taxon>
        <taxon>Ecdysozoa</taxon>
        <taxon>Arthropoda</taxon>
        <taxon>Hexapoda</taxon>
        <taxon>Collembola</taxon>
        <taxon>Entomobryomorpha</taxon>
        <taxon>Entomobryoidea</taxon>
        <taxon>Orchesellidae</taxon>
        <taxon>Orchesellinae</taxon>
        <taxon>Orchesella</taxon>
    </lineage>
</organism>
<dbReference type="Gene3D" id="3.90.70.10">
    <property type="entry name" value="Cysteine proteinases"/>
    <property type="match status" value="1"/>
</dbReference>
<proteinExistence type="predicted"/>
<feature type="region of interest" description="Disordered" evidence="1">
    <location>
        <begin position="213"/>
        <end position="276"/>
    </location>
</feature>
<accession>A0A1D2M6H7</accession>